<name>A0A8E3B3E9_RHILI</name>
<dbReference type="RefSeq" id="WP_109670431.1">
    <property type="nucleotide sequence ID" value="NZ_QGGH01000011.1"/>
</dbReference>
<gene>
    <name evidence="1" type="ORF">C8D77_111115</name>
</gene>
<sequence length="128" mass="13380">MTKIDDGGPMFPTLAKVGAVAVSEGGMSKREYFAGQALAGLFAQTGLTIDIDGSRLGEKRAGVCVAMADALIAALEKPPFDPSDVERKVRYAFTDGASFPPASLNNIGDCRLAWVNEGDIGMLGKEIA</sequence>
<organism evidence="1 2">
    <name type="scientific">Rhizobium loti</name>
    <name type="common">Mesorhizobium loti</name>
    <dbReference type="NCBI Taxonomy" id="381"/>
    <lineage>
        <taxon>Bacteria</taxon>
        <taxon>Pseudomonadati</taxon>
        <taxon>Pseudomonadota</taxon>
        <taxon>Alphaproteobacteria</taxon>
        <taxon>Hyphomicrobiales</taxon>
        <taxon>Phyllobacteriaceae</taxon>
        <taxon>Mesorhizobium</taxon>
    </lineage>
</organism>
<dbReference type="GeneID" id="61054888"/>
<dbReference type="EMBL" id="QGGH01000011">
    <property type="protein sequence ID" value="PWJ88392.1"/>
    <property type="molecule type" value="Genomic_DNA"/>
</dbReference>
<evidence type="ECO:0000313" key="1">
    <source>
        <dbReference type="EMBL" id="PWJ88392.1"/>
    </source>
</evidence>
<accession>A0A8E3B3E9</accession>
<dbReference type="AlphaFoldDB" id="A0A8E3B3E9"/>
<comment type="caution">
    <text evidence="1">The sequence shown here is derived from an EMBL/GenBank/DDBJ whole genome shotgun (WGS) entry which is preliminary data.</text>
</comment>
<proteinExistence type="predicted"/>
<protein>
    <submittedName>
        <fullName evidence="1">Uncharacterized protein</fullName>
    </submittedName>
</protein>
<dbReference type="Proteomes" id="UP000245631">
    <property type="component" value="Unassembled WGS sequence"/>
</dbReference>
<evidence type="ECO:0000313" key="2">
    <source>
        <dbReference type="Proteomes" id="UP000245631"/>
    </source>
</evidence>
<reference evidence="1 2" key="1">
    <citation type="submission" date="2018-05" db="EMBL/GenBank/DDBJ databases">
        <title>Genomic Encyclopedia of Type Strains, Phase IV (KMG-IV): sequencing the most valuable type-strain genomes for metagenomic binning, comparative biology and taxonomic classification.</title>
        <authorList>
            <person name="Goeker M."/>
        </authorList>
    </citation>
    <scope>NUCLEOTIDE SEQUENCE [LARGE SCALE GENOMIC DNA]</scope>
    <source>
        <strain evidence="1 2">DSM 2626</strain>
    </source>
</reference>